<dbReference type="PROSITE" id="PS51354">
    <property type="entry name" value="GLUTAREDOXIN_2"/>
    <property type="match status" value="1"/>
</dbReference>
<dbReference type="Proteomes" id="UP000198304">
    <property type="component" value="Unassembled WGS sequence"/>
</dbReference>
<dbReference type="InterPro" id="IPR051548">
    <property type="entry name" value="Grx-like_ET"/>
</dbReference>
<name>A0A239ASP3_9FIRM</name>
<sequence length="76" mass="8475">MSKEVVVFTSNTCPHCVTAKEYFKEKGIEFTERNVQTDPEARKELMQKGIMAVPVVVIGGETIVGFDKNKVEELLG</sequence>
<dbReference type="Gene3D" id="3.40.30.10">
    <property type="entry name" value="Glutaredoxin"/>
    <property type="match status" value="1"/>
</dbReference>
<dbReference type="AlphaFoldDB" id="A0A239ASP3"/>
<dbReference type="OrthoDB" id="9795531at2"/>
<dbReference type="PANTHER" id="PTHR34386">
    <property type="entry name" value="GLUTAREDOXIN"/>
    <property type="match status" value="1"/>
</dbReference>
<dbReference type="InterPro" id="IPR036249">
    <property type="entry name" value="Thioredoxin-like_sf"/>
</dbReference>
<dbReference type="SUPFAM" id="SSF52833">
    <property type="entry name" value="Thioredoxin-like"/>
    <property type="match status" value="1"/>
</dbReference>
<dbReference type="PANTHER" id="PTHR34386:SF1">
    <property type="entry name" value="GLUTAREDOXIN-LIKE PROTEIN NRDH"/>
    <property type="match status" value="1"/>
</dbReference>
<evidence type="ECO:0000313" key="3">
    <source>
        <dbReference type="Proteomes" id="UP000198304"/>
    </source>
</evidence>
<accession>A0A239ASP3</accession>
<evidence type="ECO:0000259" key="1">
    <source>
        <dbReference type="Pfam" id="PF00462"/>
    </source>
</evidence>
<gene>
    <name evidence="2" type="ORF">SAMN05446037_1002245</name>
</gene>
<dbReference type="GO" id="GO:0009055">
    <property type="term" value="F:electron transfer activity"/>
    <property type="evidence" value="ECO:0007669"/>
    <property type="project" value="TreeGrafter"/>
</dbReference>
<dbReference type="InterPro" id="IPR002109">
    <property type="entry name" value="Glutaredoxin"/>
</dbReference>
<dbReference type="EMBL" id="FZOJ01000002">
    <property type="protein sequence ID" value="SNR98726.1"/>
    <property type="molecule type" value="Genomic_DNA"/>
</dbReference>
<dbReference type="Pfam" id="PF00462">
    <property type="entry name" value="Glutaredoxin"/>
    <property type="match status" value="1"/>
</dbReference>
<dbReference type="CDD" id="cd02976">
    <property type="entry name" value="NrdH"/>
    <property type="match status" value="1"/>
</dbReference>
<reference evidence="2 3" key="1">
    <citation type="submission" date="2017-06" db="EMBL/GenBank/DDBJ databases">
        <authorList>
            <person name="Kim H.J."/>
            <person name="Triplett B.A."/>
        </authorList>
    </citation>
    <scope>NUCLEOTIDE SEQUENCE [LARGE SCALE GENOMIC DNA]</scope>
    <source>
        <strain evidence="2 3">SCA</strain>
    </source>
</reference>
<dbReference type="GO" id="GO:0045454">
    <property type="term" value="P:cell redox homeostasis"/>
    <property type="evidence" value="ECO:0007669"/>
    <property type="project" value="TreeGrafter"/>
</dbReference>
<protein>
    <submittedName>
        <fullName evidence="2">Glutaredoxin-like protein, YruB-family</fullName>
    </submittedName>
</protein>
<evidence type="ECO:0000313" key="2">
    <source>
        <dbReference type="EMBL" id="SNR98726.1"/>
    </source>
</evidence>
<keyword evidence="3" id="KW-1185">Reference proteome</keyword>
<organism evidence="2 3">
    <name type="scientific">Anaerovirgula multivorans</name>
    <dbReference type="NCBI Taxonomy" id="312168"/>
    <lineage>
        <taxon>Bacteria</taxon>
        <taxon>Bacillati</taxon>
        <taxon>Bacillota</taxon>
        <taxon>Clostridia</taxon>
        <taxon>Peptostreptococcales</taxon>
        <taxon>Natronincolaceae</taxon>
        <taxon>Anaerovirgula</taxon>
    </lineage>
</organism>
<proteinExistence type="predicted"/>
<dbReference type="RefSeq" id="WP_089281426.1">
    <property type="nucleotide sequence ID" value="NZ_FZOJ01000002.1"/>
</dbReference>
<feature type="domain" description="Glutaredoxin" evidence="1">
    <location>
        <begin position="5"/>
        <end position="63"/>
    </location>
</feature>